<gene>
    <name evidence="1" type="ORF">GCM10009117_23540</name>
</gene>
<dbReference type="Proteomes" id="UP001500507">
    <property type="component" value="Unassembled WGS sequence"/>
</dbReference>
<evidence type="ECO:0000313" key="1">
    <source>
        <dbReference type="EMBL" id="GAA0873207.1"/>
    </source>
</evidence>
<proteinExistence type="predicted"/>
<comment type="caution">
    <text evidence="1">The sequence shown here is derived from an EMBL/GenBank/DDBJ whole genome shotgun (WGS) entry which is preliminary data.</text>
</comment>
<accession>A0ABN1MIZ3</accession>
<sequence>MRGIVVADSIEKVEINIVNITKQLGTTNNQQGEFSLAAEEGDQILFSSLPYETYEIKVTSAMLSAPRNVIYLAPKVNELPEVDISDLALRGFIEYDADLIEIYPELDTKKLGLPQRTKPVPTQAQRKLYTATTAGGISTGGGAGLSLALDPIINIMSGRLAMLAKMRRNEIEQEHFERIKDVLPKSFYTLELELPDEKIIPFLEYCLLHEDFSASLLRKNKLDLVDFFTLRHKEYDK</sequence>
<reference evidence="1 2" key="1">
    <citation type="journal article" date="2019" name="Int. J. Syst. Evol. Microbiol.">
        <title>The Global Catalogue of Microorganisms (GCM) 10K type strain sequencing project: providing services to taxonomists for standard genome sequencing and annotation.</title>
        <authorList>
            <consortium name="The Broad Institute Genomics Platform"/>
            <consortium name="The Broad Institute Genome Sequencing Center for Infectious Disease"/>
            <person name="Wu L."/>
            <person name="Ma J."/>
        </authorList>
    </citation>
    <scope>NUCLEOTIDE SEQUENCE [LARGE SCALE GENOMIC DNA]</scope>
    <source>
        <strain evidence="1 2">JCM 16082</strain>
    </source>
</reference>
<organism evidence="1 2">
    <name type="scientific">Gangjinia marincola</name>
    <dbReference type="NCBI Taxonomy" id="578463"/>
    <lineage>
        <taxon>Bacteria</taxon>
        <taxon>Pseudomonadati</taxon>
        <taxon>Bacteroidota</taxon>
        <taxon>Flavobacteriia</taxon>
        <taxon>Flavobacteriales</taxon>
        <taxon>Flavobacteriaceae</taxon>
        <taxon>Gangjinia</taxon>
    </lineage>
</organism>
<keyword evidence="2" id="KW-1185">Reference proteome</keyword>
<dbReference type="EMBL" id="BAAAFG010000016">
    <property type="protein sequence ID" value="GAA0873207.1"/>
    <property type="molecule type" value="Genomic_DNA"/>
</dbReference>
<name>A0ABN1MIZ3_9FLAO</name>
<protein>
    <submittedName>
        <fullName evidence="1">Uncharacterized protein</fullName>
    </submittedName>
</protein>
<evidence type="ECO:0000313" key="2">
    <source>
        <dbReference type="Proteomes" id="UP001500507"/>
    </source>
</evidence>